<gene>
    <name evidence="1" type="ORF">METZ01_LOCUS124649</name>
</gene>
<name>A0A381Y4B1_9ZZZZ</name>
<organism evidence="1">
    <name type="scientific">marine metagenome</name>
    <dbReference type="NCBI Taxonomy" id="408172"/>
    <lineage>
        <taxon>unclassified sequences</taxon>
        <taxon>metagenomes</taxon>
        <taxon>ecological metagenomes</taxon>
    </lineage>
</organism>
<protein>
    <submittedName>
        <fullName evidence="1">Uncharacterized protein</fullName>
    </submittedName>
</protein>
<dbReference type="AlphaFoldDB" id="A0A381Y4B1"/>
<feature type="non-terminal residue" evidence="1">
    <location>
        <position position="1"/>
    </location>
</feature>
<reference evidence="1" key="1">
    <citation type="submission" date="2018-05" db="EMBL/GenBank/DDBJ databases">
        <authorList>
            <person name="Lanie J.A."/>
            <person name="Ng W.-L."/>
            <person name="Kazmierczak K.M."/>
            <person name="Andrzejewski T.M."/>
            <person name="Davidsen T.M."/>
            <person name="Wayne K.J."/>
            <person name="Tettelin H."/>
            <person name="Glass J.I."/>
            <person name="Rusch D."/>
            <person name="Podicherti R."/>
            <person name="Tsui H.-C.T."/>
            <person name="Winkler M.E."/>
        </authorList>
    </citation>
    <scope>NUCLEOTIDE SEQUENCE</scope>
</reference>
<evidence type="ECO:0000313" key="1">
    <source>
        <dbReference type="EMBL" id="SVA71795.1"/>
    </source>
</evidence>
<sequence>VNDNFILLVNDKPVFDSKWLDPDDPTYINSQSKIIRNPNPPDYFIDTLPKNFIVVGFAEMGFDKIVSWLEKVFNNNIILPIKMSELLYKAKSNALIDLNRMEWSDIIENSQRCIIIDIWAEAIQIATKDLNSIVLKDWKYFISSDFYNTFKEEFFSLEGIDNWHLFKSVKNWYQNNNKQLKLSN</sequence>
<dbReference type="EMBL" id="UINC01017348">
    <property type="protein sequence ID" value="SVA71795.1"/>
    <property type="molecule type" value="Genomic_DNA"/>
</dbReference>
<accession>A0A381Y4B1</accession>
<proteinExistence type="predicted"/>